<gene>
    <name evidence="1" type="ORF">ACFOX0_14510</name>
</gene>
<reference evidence="2" key="1">
    <citation type="journal article" date="2019" name="Int. J. Syst. Evol. Microbiol.">
        <title>The Global Catalogue of Microorganisms (GCM) 10K type strain sequencing project: providing services to taxonomists for standard genome sequencing and annotation.</title>
        <authorList>
            <consortium name="The Broad Institute Genomics Platform"/>
            <consortium name="The Broad Institute Genome Sequencing Center for Infectious Disease"/>
            <person name="Wu L."/>
            <person name="Ma J."/>
        </authorList>
    </citation>
    <scope>NUCLEOTIDE SEQUENCE [LARGE SCALE GENOMIC DNA]</scope>
    <source>
        <strain evidence="2">2902at01</strain>
    </source>
</reference>
<accession>A0ABV8KMS1</accession>
<name>A0ABV8KMS1_9ACTN</name>
<protein>
    <recommendedName>
        <fullName evidence="3">ROS/MUCR transcriptional regulator protein</fullName>
    </recommendedName>
</protein>
<dbReference type="Proteomes" id="UP001595868">
    <property type="component" value="Unassembled WGS sequence"/>
</dbReference>
<evidence type="ECO:0000313" key="1">
    <source>
        <dbReference type="EMBL" id="MFC4107135.1"/>
    </source>
</evidence>
<dbReference type="RefSeq" id="WP_377545715.1">
    <property type="nucleotide sequence ID" value="NZ_JBHSBN010000008.1"/>
</dbReference>
<dbReference type="EMBL" id="JBHSBN010000008">
    <property type="protein sequence ID" value="MFC4107135.1"/>
    <property type="molecule type" value="Genomic_DNA"/>
</dbReference>
<evidence type="ECO:0008006" key="3">
    <source>
        <dbReference type="Google" id="ProtNLM"/>
    </source>
</evidence>
<sequence>MTDAAPTWRSPRLAEVVAGLDAEIRRAWAGLLRDRDVAPDSPEETELARLVADDPSAYDWRTVDGAIDRLRCPDCGSRLTGGPATCGTCEFHHRMRFGAREVDRPGVPPGNEHAIRVATAVARARHRYSPRARAGYELLLPDLVAGALPTTPQAQSAKALINKLTPAECDRVTSLADVRHLAADR</sequence>
<comment type="caution">
    <text evidence="1">The sequence shown here is derived from an EMBL/GenBank/DDBJ whole genome shotgun (WGS) entry which is preliminary data.</text>
</comment>
<proteinExistence type="predicted"/>
<evidence type="ECO:0000313" key="2">
    <source>
        <dbReference type="Proteomes" id="UP001595868"/>
    </source>
</evidence>
<organism evidence="1 2">
    <name type="scientific">Micromonospora zhanjiangensis</name>
    <dbReference type="NCBI Taxonomy" id="1522057"/>
    <lineage>
        <taxon>Bacteria</taxon>
        <taxon>Bacillati</taxon>
        <taxon>Actinomycetota</taxon>
        <taxon>Actinomycetes</taxon>
        <taxon>Micromonosporales</taxon>
        <taxon>Micromonosporaceae</taxon>
        <taxon>Micromonospora</taxon>
    </lineage>
</organism>
<keyword evidence="2" id="KW-1185">Reference proteome</keyword>